<evidence type="ECO:0000256" key="1">
    <source>
        <dbReference type="SAM" id="Phobius"/>
    </source>
</evidence>
<name>A0A485KVA1_9STRA</name>
<feature type="transmembrane region" description="Helical" evidence="1">
    <location>
        <begin position="80"/>
        <end position="105"/>
    </location>
</feature>
<organism evidence="3 4">
    <name type="scientific">Aphanomyces stellatus</name>
    <dbReference type="NCBI Taxonomy" id="120398"/>
    <lineage>
        <taxon>Eukaryota</taxon>
        <taxon>Sar</taxon>
        <taxon>Stramenopiles</taxon>
        <taxon>Oomycota</taxon>
        <taxon>Saprolegniomycetes</taxon>
        <taxon>Saprolegniales</taxon>
        <taxon>Verrucalvaceae</taxon>
        <taxon>Aphanomyces</taxon>
    </lineage>
</organism>
<feature type="transmembrane region" description="Helical" evidence="1">
    <location>
        <begin position="348"/>
        <end position="371"/>
    </location>
</feature>
<feature type="transmembrane region" description="Helical" evidence="1">
    <location>
        <begin position="316"/>
        <end position="336"/>
    </location>
</feature>
<keyword evidence="1" id="KW-0472">Membrane</keyword>
<protein>
    <submittedName>
        <fullName evidence="3">Aste57867_12105 protein</fullName>
    </submittedName>
</protein>
<evidence type="ECO:0000313" key="3">
    <source>
        <dbReference type="EMBL" id="VFT88959.1"/>
    </source>
</evidence>
<reference evidence="2" key="2">
    <citation type="submission" date="2019-06" db="EMBL/GenBank/DDBJ databases">
        <title>Genomics analysis of Aphanomyces spp. identifies a new class of oomycete effector associated with host adaptation.</title>
        <authorList>
            <person name="Gaulin E."/>
        </authorList>
    </citation>
    <scope>NUCLEOTIDE SEQUENCE</scope>
    <source>
        <strain evidence="2">CBS 578.67</strain>
    </source>
</reference>
<dbReference type="AlphaFoldDB" id="A0A485KVA1"/>
<dbReference type="OrthoDB" id="74265at2759"/>
<proteinExistence type="predicted"/>
<dbReference type="EMBL" id="CAADRA010005361">
    <property type="protein sequence ID" value="VFT88959.1"/>
    <property type="molecule type" value="Genomic_DNA"/>
</dbReference>
<keyword evidence="4" id="KW-1185">Reference proteome</keyword>
<reference evidence="3 4" key="1">
    <citation type="submission" date="2019-03" db="EMBL/GenBank/DDBJ databases">
        <authorList>
            <person name="Gaulin E."/>
            <person name="Dumas B."/>
        </authorList>
    </citation>
    <scope>NUCLEOTIDE SEQUENCE [LARGE SCALE GENOMIC DNA]</scope>
    <source>
        <strain evidence="3">CBS 568.67</strain>
    </source>
</reference>
<dbReference type="EMBL" id="VJMH01005340">
    <property type="protein sequence ID" value="KAF0697185.1"/>
    <property type="molecule type" value="Genomic_DNA"/>
</dbReference>
<feature type="transmembrane region" description="Helical" evidence="1">
    <location>
        <begin position="391"/>
        <end position="411"/>
    </location>
</feature>
<feature type="transmembrane region" description="Helical" evidence="1">
    <location>
        <begin position="159"/>
        <end position="179"/>
    </location>
</feature>
<sequence length="427" mass="46824">MLLHEGQYPGTALARCTVALQILCVMDTYPISSYCCTVPRDAATCLLVSRAPETELLRVSPHQSSVCFVMSKVSFVQRHLTPITLVVVVCTVGLLLVGSYLAGAVSFECHDFANTAILPAPSNCYVGNTLGWVASAVWTACLLAQLLKDEFFSTCRGLSIVWAWMNFTAASLNCLAVFYWRLPLFVRALAVVMPVLEAVVLHQLFRFRASDRMAPTMTLLPCNDDDEDESADHRRHGDLVFTSRMWAGAAALWFVLFVLGVLSCLEVLPSILLLDAGTWLAILFWSCEGFIQMYVNWTIETCQGQSYSTLTMPGRYLFLAYFSTAAGLLNVVQCVYMLTQNAPRPVQLAAHTLLLAIGVYLGFMTYVVIGAPFPIDATAPDAWLHAAAPRHVALLGPVVVLAAAIGGYWFAHRAGTRPIVFGPTEYE</sequence>
<keyword evidence="1" id="KW-1133">Transmembrane helix</keyword>
<keyword evidence="1" id="KW-0812">Transmembrane</keyword>
<feature type="transmembrane region" description="Helical" evidence="1">
    <location>
        <begin position="185"/>
        <end position="205"/>
    </location>
</feature>
<dbReference type="Proteomes" id="UP000332933">
    <property type="component" value="Unassembled WGS sequence"/>
</dbReference>
<feature type="transmembrane region" description="Helical" evidence="1">
    <location>
        <begin position="125"/>
        <end position="147"/>
    </location>
</feature>
<evidence type="ECO:0000313" key="4">
    <source>
        <dbReference type="Proteomes" id="UP000332933"/>
    </source>
</evidence>
<accession>A0A485KVA1</accession>
<evidence type="ECO:0000313" key="2">
    <source>
        <dbReference type="EMBL" id="KAF0697185.1"/>
    </source>
</evidence>
<feature type="transmembrane region" description="Helical" evidence="1">
    <location>
        <begin position="251"/>
        <end position="274"/>
    </location>
</feature>
<gene>
    <name evidence="3" type="primary">Aste57867_12105</name>
    <name evidence="2" type="ORF">As57867_012060</name>
    <name evidence="3" type="ORF">ASTE57867_12105</name>
</gene>